<protein>
    <submittedName>
        <fullName evidence="1">Uncharacterized protein</fullName>
    </submittedName>
</protein>
<dbReference type="AlphaFoldDB" id="D2A0J5"/>
<dbReference type="HOGENOM" id="CLU_1878074_0_0_1"/>
<evidence type="ECO:0000313" key="1">
    <source>
        <dbReference type="EMBL" id="EFA01676.1"/>
    </source>
</evidence>
<reference evidence="1 2" key="1">
    <citation type="journal article" date="2008" name="Nature">
        <title>The genome of the model beetle and pest Tribolium castaneum.</title>
        <authorList>
            <consortium name="Tribolium Genome Sequencing Consortium"/>
            <person name="Richards S."/>
            <person name="Gibbs R.A."/>
            <person name="Weinstock G.M."/>
            <person name="Brown S.J."/>
            <person name="Denell R."/>
            <person name="Beeman R.W."/>
            <person name="Gibbs R."/>
            <person name="Beeman R.W."/>
            <person name="Brown S.J."/>
            <person name="Bucher G."/>
            <person name="Friedrich M."/>
            <person name="Grimmelikhuijzen C.J."/>
            <person name="Klingler M."/>
            <person name="Lorenzen M."/>
            <person name="Richards S."/>
            <person name="Roth S."/>
            <person name="Schroder R."/>
            <person name="Tautz D."/>
            <person name="Zdobnov E.M."/>
            <person name="Muzny D."/>
            <person name="Gibbs R.A."/>
            <person name="Weinstock G.M."/>
            <person name="Attaway T."/>
            <person name="Bell S."/>
            <person name="Buhay C.J."/>
            <person name="Chandrabose M.N."/>
            <person name="Chavez D."/>
            <person name="Clerk-Blankenburg K.P."/>
            <person name="Cree A."/>
            <person name="Dao M."/>
            <person name="Davis C."/>
            <person name="Chacko J."/>
            <person name="Dinh H."/>
            <person name="Dugan-Rocha S."/>
            <person name="Fowler G."/>
            <person name="Garner T.T."/>
            <person name="Garnes J."/>
            <person name="Gnirke A."/>
            <person name="Hawes A."/>
            <person name="Hernandez J."/>
            <person name="Hines S."/>
            <person name="Holder M."/>
            <person name="Hume J."/>
            <person name="Jhangiani S.N."/>
            <person name="Joshi V."/>
            <person name="Khan Z.M."/>
            <person name="Jackson L."/>
            <person name="Kovar C."/>
            <person name="Kowis A."/>
            <person name="Lee S."/>
            <person name="Lewis L.R."/>
            <person name="Margolis J."/>
            <person name="Morgan M."/>
            <person name="Nazareth L.V."/>
            <person name="Nguyen N."/>
            <person name="Okwuonu G."/>
            <person name="Parker D."/>
            <person name="Richards S."/>
            <person name="Ruiz S.J."/>
            <person name="Santibanez J."/>
            <person name="Savard J."/>
            <person name="Scherer S.E."/>
            <person name="Schneider B."/>
            <person name="Sodergren E."/>
            <person name="Tautz D."/>
            <person name="Vattahil S."/>
            <person name="Villasana D."/>
            <person name="White C.S."/>
            <person name="Wright R."/>
            <person name="Park Y."/>
            <person name="Beeman R.W."/>
            <person name="Lord J."/>
            <person name="Oppert B."/>
            <person name="Lorenzen M."/>
            <person name="Brown S."/>
            <person name="Wang L."/>
            <person name="Savard J."/>
            <person name="Tautz D."/>
            <person name="Richards S."/>
            <person name="Weinstock G."/>
            <person name="Gibbs R.A."/>
            <person name="Liu Y."/>
            <person name="Worley K."/>
            <person name="Weinstock G."/>
            <person name="Elsik C.G."/>
            <person name="Reese J.T."/>
            <person name="Elhaik E."/>
            <person name="Landan G."/>
            <person name="Graur D."/>
            <person name="Arensburger P."/>
            <person name="Atkinson P."/>
            <person name="Beeman R.W."/>
            <person name="Beidler J."/>
            <person name="Brown S.J."/>
            <person name="Demuth J.P."/>
            <person name="Drury D.W."/>
            <person name="Du Y.Z."/>
            <person name="Fujiwara H."/>
            <person name="Lorenzen M."/>
            <person name="Maselli V."/>
            <person name="Osanai M."/>
            <person name="Park Y."/>
            <person name="Robertson H.M."/>
            <person name="Tu Z."/>
            <person name="Wang J.J."/>
            <person name="Wang S."/>
            <person name="Richards S."/>
            <person name="Song H."/>
            <person name="Zhang L."/>
            <person name="Sodergren E."/>
            <person name="Werner D."/>
            <person name="Stanke M."/>
            <person name="Morgenstern B."/>
            <person name="Solovyev V."/>
            <person name="Kosarev P."/>
            <person name="Brown G."/>
            <person name="Chen H.C."/>
            <person name="Ermolaeva O."/>
            <person name="Hlavina W."/>
            <person name="Kapustin Y."/>
            <person name="Kiryutin B."/>
            <person name="Kitts P."/>
            <person name="Maglott D."/>
            <person name="Pruitt K."/>
            <person name="Sapojnikov V."/>
            <person name="Souvorov A."/>
            <person name="Mackey A.J."/>
            <person name="Waterhouse R.M."/>
            <person name="Wyder S."/>
            <person name="Zdobnov E.M."/>
            <person name="Zdobnov E.M."/>
            <person name="Wyder S."/>
            <person name="Kriventseva E.V."/>
            <person name="Kadowaki T."/>
            <person name="Bork P."/>
            <person name="Aranda M."/>
            <person name="Bao R."/>
            <person name="Beermann A."/>
            <person name="Berns N."/>
            <person name="Bolognesi R."/>
            <person name="Bonneton F."/>
            <person name="Bopp D."/>
            <person name="Brown S.J."/>
            <person name="Bucher G."/>
            <person name="Butts T."/>
            <person name="Chaumot A."/>
            <person name="Denell R.E."/>
            <person name="Ferrier D.E."/>
            <person name="Friedrich M."/>
            <person name="Gordon C.M."/>
            <person name="Jindra M."/>
            <person name="Klingler M."/>
            <person name="Lan Q."/>
            <person name="Lattorff H.M."/>
            <person name="Laudet V."/>
            <person name="von Levetsow C."/>
            <person name="Liu Z."/>
            <person name="Lutz R."/>
            <person name="Lynch J.A."/>
            <person name="da Fonseca R.N."/>
            <person name="Posnien N."/>
            <person name="Reuter R."/>
            <person name="Roth S."/>
            <person name="Savard J."/>
            <person name="Schinko J.B."/>
            <person name="Schmitt C."/>
            <person name="Schoppmeier M."/>
            <person name="Schroder R."/>
            <person name="Shippy T.D."/>
            <person name="Simonnet F."/>
            <person name="Marques-Souza H."/>
            <person name="Tautz D."/>
            <person name="Tomoyasu Y."/>
            <person name="Trauner J."/>
            <person name="Van der Zee M."/>
            <person name="Vervoort M."/>
            <person name="Wittkopp N."/>
            <person name="Wimmer E.A."/>
            <person name="Yang X."/>
            <person name="Jones A.K."/>
            <person name="Sattelle D.B."/>
            <person name="Ebert P.R."/>
            <person name="Nelson D."/>
            <person name="Scott J.G."/>
            <person name="Beeman R.W."/>
            <person name="Muthukrishnan S."/>
            <person name="Kramer K.J."/>
            <person name="Arakane Y."/>
            <person name="Beeman R.W."/>
            <person name="Zhu Q."/>
            <person name="Hogenkamp D."/>
            <person name="Dixit R."/>
            <person name="Oppert B."/>
            <person name="Jiang H."/>
            <person name="Zou Z."/>
            <person name="Marshall J."/>
            <person name="Elpidina E."/>
            <person name="Vinokurov K."/>
            <person name="Oppert C."/>
            <person name="Zou Z."/>
            <person name="Evans J."/>
            <person name="Lu Z."/>
            <person name="Zhao P."/>
            <person name="Sumathipala N."/>
            <person name="Altincicek B."/>
            <person name="Vilcinskas A."/>
            <person name="Williams M."/>
            <person name="Hultmark D."/>
            <person name="Hetru C."/>
            <person name="Jiang H."/>
            <person name="Grimmelikhuijzen C.J."/>
            <person name="Hauser F."/>
            <person name="Cazzamali G."/>
            <person name="Williamson M."/>
            <person name="Park Y."/>
            <person name="Li B."/>
            <person name="Tanaka Y."/>
            <person name="Predel R."/>
            <person name="Neupert S."/>
            <person name="Schachtner J."/>
            <person name="Verleyen P."/>
            <person name="Raible F."/>
            <person name="Bork P."/>
            <person name="Friedrich M."/>
            <person name="Walden K.K."/>
            <person name="Robertson H.M."/>
            <person name="Angeli S."/>
            <person name="Foret S."/>
            <person name="Bucher G."/>
            <person name="Schuetz S."/>
            <person name="Maleszka R."/>
            <person name="Wimmer E.A."/>
            <person name="Beeman R.W."/>
            <person name="Lorenzen M."/>
            <person name="Tomoyasu Y."/>
            <person name="Miller S.C."/>
            <person name="Grossmann D."/>
            <person name="Bucher G."/>
        </authorList>
    </citation>
    <scope>NUCLEOTIDE SEQUENCE [LARGE SCALE GENOMIC DNA]</scope>
    <source>
        <strain evidence="1 2">Georgia GA2</strain>
    </source>
</reference>
<accession>D2A0J5</accession>
<sequence length="136" mass="15340">MFYGTRQTCRTLLCQQSNPDFNHFYIDVLVGKGVSTKITLKLTDRRRSGANACTAAVNERTTVIALSQLLLILKISKKTTQVHCQAGCKKSMIPLIFRSFVQSKPAISSNYTKNFEHLFDTPADTHPFWNPSSNRL</sequence>
<dbReference type="EMBL" id="KQ971338">
    <property type="protein sequence ID" value="EFA01676.1"/>
    <property type="molecule type" value="Genomic_DNA"/>
</dbReference>
<dbReference type="InParanoid" id="D2A0J5"/>
<organism evidence="1 2">
    <name type="scientific">Tribolium castaneum</name>
    <name type="common">Red flour beetle</name>
    <dbReference type="NCBI Taxonomy" id="7070"/>
    <lineage>
        <taxon>Eukaryota</taxon>
        <taxon>Metazoa</taxon>
        <taxon>Ecdysozoa</taxon>
        <taxon>Arthropoda</taxon>
        <taxon>Hexapoda</taxon>
        <taxon>Insecta</taxon>
        <taxon>Pterygota</taxon>
        <taxon>Neoptera</taxon>
        <taxon>Endopterygota</taxon>
        <taxon>Coleoptera</taxon>
        <taxon>Polyphaga</taxon>
        <taxon>Cucujiformia</taxon>
        <taxon>Tenebrionidae</taxon>
        <taxon>Tenebrionidae incertae sedis</taxon>
        <taxon>Tribolium</taxon>
    </lineage>
</organism>
<evidence type="ECO:0000313" key="2">
    <source>
        <dbReference type="Proteomes" id="UP000007266"/>
    </source>
</evidence>
<proteinExistence type="predicted"/>
<gene>
    <name evidence="1" type="primary">GLEAN_07249</name>
    <name evidence="1" type="ORF">TcasGA2_TC007249</name>
</gene>
<keyword evidence="2" id="KW-1185">Reference proteome</keyword>
<dbReference type="Proteomes" id="UP000007266">
    <property type="component" value="Linkage group 4"/>
</dbReference>
<name>D2A0J5_TRICA</name>
<reference evidence="1 2" key="2">
    <citation type="journal article" date="2010" name="Nucleic Acids Res.">
        <title>BeetleBase in 2010: revisions to provide comprehensive genomic information for Tribolium castaneum.</title>
        <authorList>
            <person name="Kim H.S."/>
            <person name="Murphy T."/>
            <person name="Xia J."/>
            <person name="Caragea D."/>
            <person name="Park Y."/>
            <person name="Beeman R.W."/>
            <person name="Lorenzen M.D."/>
            <person name="Butcher S."/>
            <person name="Manak J.R."/>
            <person name="Brown S.J."/>
        </authorList>
    </citation>
    <scope>GENOME REANNOTATION</scope>
    <source>
        <strain evidence="1 2">Georgia GA2</strain>
    </source>
</reference>